<gene>
    <name evidence="2" type="ORF">GCM10008959_13200</name>
</gene>
<proteinExistence type="predicted"/>
<name>A0ABQ2RQW5_9DEIO</name>
<sequence length="118" mass="12662">MNSLGLIVKYDGFKALMTGNSEIPQTNAWLKPFGRQAFGPVDVYKSMLHSLDQVGGGSATVFPGSGLDAYGVTRINSSTGAGWKGLVRKIEDHVRPYVSHSNYATVSMSPITVDVRQG</sequence>
<feature type="domain" description="Novel toxin 15" evidence="1">
    <location>
        <begin position="47"/>
        <end position="98"/>
    </location>
</feature>
<organism evidence="2 3">
    <name type="scientific">Deinococcus seoulensis</name>
    <dbReference type="NCBI Taxonomy" id="1837379"/>
    <lineage>
        <taxon>Bacteria</taxon>
        <taxon>Thermotogati</taxon>
        <taxon>Deinococcota</taxon>
        <taxon>Deinococci</taxon>
        <taxon>Deinococcales</taxon>
        <taxon>Deinococcaceae</taxon>
        <taxon>Deinococcus</taxon>
    </lineage>
</organism>
<dbReference type="EMBL" id="BMQM01000006">
    <property type="protein sequence ID" value="GGR53102.1"/>
    <property type="molecule type" value="Genomic_DNA"/>
</dbReference>
<keyword evidence="3" id="KW-1185">Reference proteome</keyword>
<dbReference type="Proteomes" id="UP000634308">
    <property type="component" value="Unassembled WGS sequence"/>
</dbReference>
<reference evidence="3" key="1">
    <citation type="journal article" date="2019" name="Int. J. Syst. Evol. Microbiol.">
        <title>The Global Catalogue of Microorganisms (GCM) 10K type strain sequencing project: providing services to taxonomists for standard genome sequencing and annotation.</title>
        <authorList>
            <consortium name="The Broad Institute Genomics Platform"/>
            <consortium name="The Broad Institute Genome Sequencing Center for Infectious Disease"/>
            <person name="Wu L."/>
            <person name="Ma J."/>
        </authorList>
    </citation>
    <scope>NUCLEOTIDE SEQUENCE [LARGE SCALE GENOMIC DNA]</scope>
    <source>
        <strain evidence="3">JCM 31404</strain>
    </source>
</reference>
<protein>
    <recommendedName>
        <fullName evidence="1">Novel toxin 15 domain-containing protein</fullName>
    </recommendedName>
</protein>
<dbReference type="Pfam" id="PF15604">
    <property type="entry name" value="Ntox15"/>
    <property type="match status" value="1"/>
</dbReference>
<dbReference type="InterPro" id="IPR028949">
    <property type="entry name" value="Ntox15"/>
</dbReference>
<evidence type="ECO:0000313" key="3">
    <source>
        <dbReference type="Proteomes" id="UP000634308"/>
    </source>
</evidence>
<accession>A0ABQ2RQW5</accession>
<dbReference type="RefSeq" id="WP_189064200.1">
    <property type="nucleotide sequence ID" value="NZ_BMQM01000006.1"/>
</dbReference>
<comment type="caution">
    <text evidence="2">The sequence shown here is derived from an EMBL/GenBank/DDBJ whole genome shotgun (WGS) entry which is preliminary data.</text>
</comment>
<evidence type="ECO:0000259" key="1">
    <source>
        <dbReference type="Pfam" id="PF15604"/>
    </source>
</evidence>
<evidence type="ECO:0000313" key="2">
    <source>
        <dbReference type="EMBL" id="GGR53102.1"/>
    </source>
</evidence>